<keyword evidence="9" id="KW-1185">Reference proteome</keyword>
<comment type="subcellular location">
    <subcellularLocation>
        <location evidence="1">Cell membrane</location>
        <topology evidence="1">Multi-pass membrane protein</topology>
    </subcellularLocation>
</comment>
<dbReference type="GO" id="GO:0009055">
    <property type="term" value="F:electron transfer activity"/>
    <property type="evidence" value="ECO:0007669"/>
    <property type="project" value="TreeGrafter"/>
</dbReference>
<dbReference type="RefSeq" id="WP_094077579.1">
    <property type="nucleotide sequence ID" value="NZ_NBYO01000002.1"/>
</dbReference>
<protein>
    <submittedName>
        <fullName evidence="8">Cytochrome d ubiquinol oxidase subunit II</fullName>
    </submittedName>
</protein>
<accession>A0A231UXT1</accession>
<keyword evidence="3" id="KW-1003">Cell membrane</keyword>
<sequence>MFELDLAFIWAALIAFAVLAYVILDGFDLGVGILFPFFPAGEQRDLMMNSVAPVWDGNETWLVLGGGGLMAVFPLVYATVLPALYVPIIAMLLGLVFRGVAFEYRWRTHRGRWIWDWAFFLGSVVAAFAQGIALGALVQGIAIENREYAGGWWDWLTLFSIVTGTALVVGYALLGATWLNMKTTDPVRKRARGFAWATMIGTLALIGLVSLWTPFIDAIYFERWFRFPTIIFSIIVPLAILGCVWAMWQGLKQERDAWPFLAALGIFILCYVGIGISFYPYIVPGSLTIWEAAAPESSLKFLLVGAVVLIPMILAYTAYAYWVFRGKVDPESGYH</sequence>
<gene>
    <name evidence="8" type="ORF">B7H23_11815</name>
</gene>
<organism evidence="8 9">
    <name type="scientific">Notoacmeibacter marinus</name>
    <dbReference type="NCBI Taxonomy" id="1876515"/>
    <lineage>
        <taxon>Bacteria</taxon>
        <taxon>Pseudomonadati</taxon>
        <taxon>Pseudomonadota</taxon>
        <taxon>Alphaproteobacteria</taxon>
        <taxon>Hyphomicrobiales</taxon>
        <taxon>Notoacmeibacteraceae</taxon>
        <taxon>Notoacmeibacter</taxon>
    </lineage>
</organism>
<keyword evidence="5 7" id="KW-1133">Transmembrane helix</keyword>
<reference evidence="9" key="1">
    <citation type="journal article" date="2017" name="Int. J. Syst. Evol. Microbiol.">
        <title>Notoacmeibacter marinus gen. nov., sp. nov., isolated from the gut of a limpet and proposal of Notoacmeibacteraceae fam. nov. in the order Rhizobiales of the class Alphaproteobacteria.</title>
        <authorList>
            <person name="Huang Z."/>
            <person name="Guo F."/>
            <person name="Lai Q."/>
        </authorList>
    </citation>
    <scope>NUCLEOTIDE SEQUENCE [LARGE SCALE GENOMIC DNA]</scope>
    <source>
        <strain evidence="9">XMTR2A4</strain>
    </source>
</reference>
<evidence type="ECO:0000256" key="3">
    <source>
        <dbReference type="ARBA" id="ARBA00022475"/>
    </source>
</evidence>
<evidence type="ECO:0000256" key="6">
    <source>
        <dbReference type="ARBA" id="ARBA00023136"/>
    </source>
</evidence>
<feature type="transmembrane region" description="Helical" evidence="7">
    <location>
        <begin position="224"/>
        <end position="248"/>
    </location>
</feature>
<feature type="transmembrane region" description="Helical" evidence="7">
    <location>
        <begin position="260"/>
        <end position="282"/>
    </location>
</feature>
<dbReference type="PANTHER" id="PTHR43141">
    <property type="entry name" value="CYTOCHROME BD2 SUBUNIT II"/>
    <property type="match status" value="1"/>
</dbReference>
<dbReference type="AlphaFoldDB" id="A0A231UXT1"/>
<comment type="similarity">
    <text evidence="2">Belongs to the cytochrome ubiquinol oxidase subunit 2 family.</text>
</comment>
<dbReference type="GO" id="GO:0016682">
    <property type="term" value="F:oxidoreductase activity, acting on diphenols and related substances as donors, oxygen as acceptor"/>
    <property type="evidence" value="ECO:0007669"/>
    <property type="project" value="TreeGrafter"/>
</dbReference>
<feature type="transmembrane region" description="Helical" evidence="7">
    <location>
        <begin position="193"/>
        <end position="212"/>
    </location>
</feature>
<feature type="transmembrane region" description="Helical" evidence="7">
    <location>
        <begin position="302"/>
        <end position="324"/>
    </location>
</feature>
<keyword evidence="6 7" id="KW-0472">Membrane</keyword>
<comment type="caution">
    <text evidence="8">The sequence shown here is derived from an EMBL/GenBank/DDBJ whole genome shotgun (WGS) entry which is preliminary data.</text>
</comment>
<dbReference type="PIRSF" id="PIRSF000267">
    <property type="entry name" value="Cyt_oxidse_sub2"/>
    <property type="match status" value="1"/>
</dbReference>
<proteinExistence type="inferred from homology"/>
<keyword evidence="4 7" id="KW-0812">Transmembrane</keyword>
<feature type="transmembrane region" description="Helical" evidence="7">
    <location>
        <begin position="155"/>
        <end position="181"/>
    </location>
</feature>
<dbReference type="PANTHER" id="PTHR43141:SF4">
    <property type="entry name" value="CYTOCHROME BD2 SUBUNIT II"/>
    <property type="match status" value="1"/>
</dbReference>
<dbReference type="Proteomes" id="UP000215405">
    <property type="component" value="Unassembled WGS sequence"/>
</dbReference>
<feature type="transmembrane region" description="Helical" evidence="7">
    <location>
        <begin position="84"/>
        <end position="102"/>
    </location>
</feature>
<feature type="transmembrane region" description="Helical" evidence="7">
    <location>
        <begin position="114"/>
        <end position="143"/>
    </location>
</feature>
<evidence type="ECO:0000256" key="1">
    <source>
        <dbReference type="ARBA" id="ARBA00004651"/>
    </source>
</evidence>
<dbReference type="NCBIfam" id="TIGR00203">
    <property type="entry name" value="cydB"/>
    <property type="match status" value="1"/>
</dbReference>
<evidence type="ECO:0000313" key="8">
    <source>
        <dbReference type="EMBL" id="OXT00759.1"/>
    </source>
</evidence>
<dbReference type="Pfam" id="PF02322">
    <property type="entry name" value="Cyt_bd_oxida_II"/>
    <property type="match status" value="1"/>
</dbReference>
<evidence type="ECO:0000256" key="4">
    <source>
        <dbReference type="ARBA" id="ARBA00022692"/>
    </source>
</evidence>
<dbReference type="GO" id="GO:0070069">
    <property type="term" value="C:cytochrome complex"/>
    <property type="evidence" value="ECO:0007669"/>
    <property type="project" value="TreeGrafter"/>
</dbReference>
<evidence type="ECO:0000313" key="9">
    <source>
        <dbReference type="Proteomes" id="UP000215405"/>
    </source>
</evidence>
<dbReference type="EMBL" id="NBYO01000002">
    <property type="protein sequence ID" value="OXT00759.1"/>
    <property type="molecule type" value="Genomic_DNA"/>
</dbReference>
<feature type="transmembrane region" description="Helical" evidence="7">
    <location>
        <begin position="6"/>
        <end position="39"/>
    </location>
</feature>
<evidence type="ECO:0000256" key="5">
    <source>
        <dbReference type="ARBA" id="ARBA00022989"/>
    </source>
</evidence>
<evidence type="ECO:0000256" key="7">
    <source>
        <dbReference type="SAM" id="Phobius"/>
    </source>
</evidence>
<evidence type="ECO:0000256" key="2">
    <source>
        <dbReference type="ARBA" id="ARBA00007543"/>
    </source>
</evidence>
<dbReference type="GO" id="GO:0005886">
    <property type="term" value="C:plasma membrane"/>
    <property type="evidence" value="ECO:0007669"/>
    <property type="project" value="UniProtKB-SubCell"/>
</dbReference>
<dbReference type="InterPro" id="IPR003317">
    <property type="entry name" value="Cyt-d_oxidase_su2"/>
</dbReference>
<name>A0A231UXT1_9HYPH</name>
<dbReference type="GO" id="GO:0019646">
    <property type="term" value="P:aerobic electron transport chain"/>
    <property type="evidence" value="ECO:0007669"/>
    <property type="project" value="TreeGrafter"/>
</dbReference>